<name>A0A0A7DMM5_9CAUD</name>
<dbReference type="GeneID" id="23681267"/>
<evidence type="ECO:0000313" key="1">
    <source>
        <dbReference type="EMBL" id="AIS73922.1"/>
    </source>
</evidence>
<sequence>MEETYLVKVKKLKPIWERLGFSSEKNMLQNQSKYVKL</sequence>
<accession>A0A0A7DMM5</accession>
<gene>
    <name evidence="1" type="ORF">LDL_064</name>
</gene>
<keyword evidence="2" id="KW-1185">Reference proteome</keyword>
<protein>
    <submittedName>
        <fullName evidence="1">Uncharacterized protein</fullName>
    </submittedName>
</protein>
<reference evidence="1 2" key="1">
    <citation type="journal article" date="2014" name="Appl. Environ. Microbiol.">
        <title>Genome and proteome analysis of bacteriophage Ldl1 reveals the existence of a novel phage group infecting Lactobacillus delbrueckii subsp. Lactis.</title>
        <authorList>
            <person name="Casey E."/>
            <person name="Mahony J."/>
            <person name="Neve H."/>
            <person name="Noben J.P."/>
            <person name="Bello F.D."/>
            <person name="van Sinderen D."/>
        </authorList>
    </citation>
    <scope>NUCLEOTIDE SEQUENCE [LARGE SCALE GENOMIC DNA]</scope>
    <source>
        <strain evidence="1">Ldl1</strain>
    </source>
</reference>
<organism evidence="1 2">
    <name type="scientific">Lactobacillus phage Ldl1</name>
    <dbReference type="NCBI Taxonomy" id="1552735"/>
    <lineage>
        <taxon>Viruses</taxon>
        <taxon>Duplodnaviria</taxon>
        <taxon>Heunggongvirae</taxon>
        <taxon>Uroviricota</taxon>
        <taxon>Caudoviricetes</taxon>
        <taxon>Tybeckvirinae</taxon>
        <taxon>Lidleunavirus</taxon>
        <taxon>Lidleunavirus Ldl1</taxon>
    </lineage>
</organism>
<dbReference type="EMBL" id="KM514685">
    <property type="protein sequence ID" value="AIS73922.1"/>
    <property type="molecule type" value="Genomic_DNA"/>
</dbReference>
<dbReference type="Proteomes" id="UP000030928">
    <property type="component" value="Segment"/>
</dbReference>
<dbReference type="RefSeq" id="YP_009126506.1">
    <property type="nucleotide sequence ID" value="NC_026609.1"/>
</dbReference>
<proteinExistence type="predicted"/>
<dbReference type="KEGG" id="vg:23681267"/>
<evidence type="ECO:0000313" key="2">
    <source>
        <dbReference type="Proteomes" id="UP000030928"/>
    </source>
</evidence>